<gene>
    <name evidence="2" type="ORF">Pfra01_002060200</name>
</gene>
<organism evidence="2 3">
    <name type="scientific">Phytophthora fragariaefolia</name>
    <dbReference type="NCBI Taxonomy" id="1490495"/>
    <lineage>
        <taxon>Eukaryota</taxon>
        <taxon>Sar</taxon>
        <taxon>Stramenopiles</taxon>
        <taxon>Oomycota</taxon>
        <taxon>Peronosporomycetes</taxon>
        <taxon>Peronosporales</taxon>
        <taxon>Peronosporaceae</taxon>
        <taxon>Phytophthora</taxon>
    </lineage>
</organism>
<protein>
    <submittedName>
        <fullName evidence="2">Unnamed protein product</fullName>
    </submittedName>
</protein>
<comment type="caution">
    <text evidence="2">The sequence shown here is derived from an EMBL/GenBank/DDBJ whole genome shotgun (WGS) entry which is preliminary data.</text>
</comment>
<reference evidence="2" key="1">
    <citation type="submission" date="2023-04" db="EMBL/GenBank/DDBJ databases">
        <title>Phytophthora fragariaefolia NBRC 109709.</title>
        <authorList>
            <person name="Ichikawa N."/>
            <person name="Sato H."/>
            <person name="Tonouchi N."/>
        </authorList>
    </citation>
    <scope>NUCLEOTIDE SEQUENCE</scope>
    <source>
        <strain evidence="2">NBRC 109709</strain>
    </source>
</reference>
<proteinExistence type="predicted"/>
<accession>A0A9W6Y260</accession>
<sequence length="142" mass="15364">MEKVKKEWEGYLNTQEKLIVNPPQLRNSDAGLSMDSGGDRDGDNADSSNGNSDDDENFPGPDVAVFEAASLMETFETASLASTANRDRAELAPTQVAEVQQQETSVDYSALSTSKQYGEEVPSTDVLAIKSMPLEVPPMMSK</sequence>
<name>A0A9W6Y260_9STRA</name>
<keyword evidence="3" id="KW-1185">Reference proteome</keyword>
<dbReference type="Proteomes" id="UP001165121">
    <property type="component" value="Unassembled WGS sequence"/>
</dbReference>
<evidence type="ECO:0000313" key="2">
    <source>
        <dbReference type="EMBL" id="GMF51154.1"/>
    </source>
</evidence>
<evidence type="ECO:0000313" key="3">
    <source>
        <dbReference type="Proteomes" id="UP001165121"/>
    </source>
</evidence>
<feature type="region of interest" description="Disordered" evidence="1">
    <location>
        <begin position="14"/>
        <end position="61"/>
    </location>
</feature>
<evidence type="ECO:0000256" key="1">
    <source>
        <dbReference type="SAM" id="MobiDB-lite"/>
    </source>
</evidence>
<dbReference type="EMBL" id="BSXT01002824">
    <property type="protein sequence ID" value="GMF51154.1"/>
    <property type="molecule type" value="Genomic_DNA"/>
</dbReference>
<dbReference type="AlphaFoldDB" id="A0A9W6Y260"/>